<dbReference type="EMBL" id="LAZR01053587">
    <property type="protein sequence ID" value="KKK80424.1"/>
    <property type="molecule type" value="Genomic_DNA"/>
</dbReference>
<reference evidence="2" key="1">
    <citation type="journal article" date="2015" name="Nature">
        <title>Complex archaea that bridge the gap between prokaryotes and eukaryotes.</title>
        <authorList>
            <person name="Spang A."/>
            <person name="Saw J.H."/>
            <person name="Jorgensen S.L."/>
            <person name="Zaremba-Niedzwiedzka K."/>
            <person name="Martijn J."/>
            <person name="Lind A.E."/>
            <person name="van Eijk R."/>
            <person name="Schleper C."/>
            <person name="Guy L."/>
            <person name="Ettema T.J."/>
        </authorList>
    </citation>
    <scope>NUCLEOTIDE SEQUENCE</scope>
</reference>
<feature type="compositionally biased region" description="Basic and acidic residues" evidence="1">
    <location>
        <begin position="61"/>
        <end position="80"/>
    </location>
</feature>
<evidence type="ECO:0000256" key="1">
    <source>
        <dbReference type="SAM" id="MobiDB-lite"/>
    </source>
</evidence>
<evidence type="ECO:0008006" key="3">
    <source>
        <dbReference type="Google" id="ProtNLM"/>
    </source>
</evidence>
<gene>
    <name evidence="2" type="ORF">LCGC14_2823640</name>
</gene>
<accession>A0A0F9APR6</accession>
<protein>
    <recommendedName>
        <fullName evidence="3">HNH nuclease domain-containing protein</fullName>
    </recommendedName>
</protein>
<feature type="region of interest" description="Disordered" evidence="1">
    <location>
        <begin position="53"/>
        <end position="80"/>
    </location>
</feature>
<name>A0A0F9APR6_9ZZZZ</name>
<dbReference type="AlphaFoldDB" id="A0A0F9APR6"/>
<comment type="caution">
    <text evidence="2">The sequence shown here is derived from an EMBL/GenBank/DDBJ whole genome shotgun (WGS) entry which is preliminary data.</text>
</comment>
<proteinExistence type="predicted"/>
<sequence>MLRCARPARGTKEWERIRVLERAVMERFMKRHESDPGFKERWLQKQRAYGKAYRERKKAGVKPERKLSPHHHDHEGHKEWDAARARRNYGRVRVRALMFLGGCCARCGFRDMRSLNIDHVNGNGRKEKHEHRNIHLRGLWLVQRALEEPGRYQVLCANCNSIKRCENKEYRKRWV</sequence>
<evidence type="ECO:0000313" key="2">
    <source>
        <dbReference type="EMBL" id="KKK80424.1"/>
    </source>
</evidence>
<organism evidence="2">
    <name type="scientific">marine sediment metagenome</name>
    <dbReference type="NCBI Taxonomy" id="412755"/>
    <lineage>
        <taxon>unclassified sequences</taxon>
        <taxon>metagenomes</taxon>
        <taxon>ecological metagenomes</taxon>
    </lineage>
</organism>